<evidence type="ECO:0000313" key="2">
    <source>
        <dbReference type="Ensembl" id="ENSNLEP00000032426.1"/>
    </source>
</evidence>
<sequence length="220" mass="25453">MLLHVEQLLLEDYCPEEKIFDFCKPKMYQSIEGCCICRDKSSSSRSTDSKCYEKDFQSRFGLHETCSGDLCNACVLLVKRRKKVTSTLKRKKVKILSGNRIKSIQISKLQKEFERHNSDAHNTTSNAPPAQSPCNSNQLDDSSDTEMVFELTYWKRQKRHCGVIYKGCFGEVLIDTHLFKPCCRHKKAKPEEQGPEPLSIPTQEWRLRFSCKKGTKKTKF</sequence>
<reference evidence="2 3" key="1">
    <citation type="submission" date="2012-10" db="EMBL/GenBank/DDBJ databases">
        <authorList>
            <consortium name="Gibbon Genome Sequencing Consortium"/>
        </authorList>
    </citation>
    <scope>NUCLEOTIDE SEQUENCE [LARGE SCALE GENOMIC DNA]</scope>
</reference>
<dbReference type="GeneTree" id="ENSGT00390000006485"/>
<dbReference type="OMA" id="HNSDAHN"/>
<dbReference type="Ensembl" id="ENSNLET00000044039.1">
    <property type="protein sequence ID" value="ENSNLEP00000032426.1"/>
    <property type="gene ID" value="ENSNLEG00000029971.1"/>
</dbReference>
<accession>A0A2I3GM86</accession>
<dbReference type="GO" id="GO:0070822">
    <property type="term" value="C:Sin3-type complex"/>
    <property type="evidence" value="ECO:0007669"/>
    <property type="project" value="TreeGrafter"/>
</dbReference>
<name>A0A2I3GM86_NOMLE</name>
<dbReference type="GO" id="GO:0030336">
    <property type="term" value="P:negative regulation of cell migration"/>
    <property type="evidence" value="ECO:0007669"/>
    <property type="project" value="TreeGrafter"/>
</dbReference>
<evidence type="ECO:0000256" key="1">
    <source>
        <dbReference type="SAM" id="MobiDB-lite"/>
    </source>
</evidence>
<organism evidence="2 3">
    <name type="scientific">Nomascus leucogenys</name>
    <name type="common">Northern white-cheeked gibbon</name>
    <name type="synonym">Hylobates leucogenys</name>
    <dbReference type="NCBI Taxonomy" id="61853"/>
    <lineage>
        <taxon>Eukaryota</taxon>
        <taxon>Metazoa</taxon>
        <taxon>Chordata</taxon>
        <taxon>Craniata</taxon>
        <taxon>Vertebrata</taxon>
        <taxon>Euteleostomi</taxon>
        <taxon>Mammalia</taxon>
        <taxon>Eutheria</taxon>
        <taxon>Euarchontoglires</taxon>
        <taxon>Primates</taxon>
        <taxon>Haplorrhini</taxon>
        <taxon>Catarrhini</taxon>
        <taxon>Hylobatidae</taxon>
        <taxon>Nomascus</taxon>
    </lineage>
</organism>
<reference evidence="2" key="2">
    <citation type="submission" date="2025-08" db="UniProtKB">
        <authorList>
            <consortium name="Ensembl"/>
        </authorList>
    </citation>
    <scope>IDENTIFICATION</scope>
</reference>
<feature type="compositionally biased region" description="Polar residues" evidence="1">
    <location>
        <begin position="120"/>
        <end position="140"/>
    </location>
</feature>
<dbReference type="PANTHER" id="PTHR13422:SF18">
    <property type="entry name" value="SIN3-HDAC COMPLEX-ASSOCIATED FACTOR"/>
    <property type="match status" value="1"/>
</dbReference>
<feature type="region of interest" description="Disordered" evidence="1">
    <location>
        <begin position="115"/>
        <end position="141"/>
    </location>
</feature>
<dbReference type="InParanoid" id="A0A2I3GM86"/>
<dbReference type="Proteomes" id="UP000001073">
    <property type="component" value="Chromosome 8"/>
</dbReference>
<evidence type="ECO:0008006" key="4">
    <source>
        <dbReference type="Google" id="ProtNLM"/>
    </source>
</evidence>
<dbReference type="EMBL" id="ADFV01073995">
    <property type="status" value="NOT_ANNOTATED_CDS"/>
    <property type="molecule type" value="Genomic_DNA"/>
</dbReference>
<reference evidence="2" key="3">
    <citation type="submission" date="2025-09" db="UniProtKB">
        <authorList>
            <consortium name="Ensembl"/>
        </authorList>
    </citation>
    <scope>IDENTIFICATION</scope>
</reference>
<proteinExistence type="predicted"/>
<dbReference type="EMBL" id="ADFV01073996">
    <property type="status" value="NOT_ANNOTATED_CDS"/>
    <property type="molecule type" value="Genomic_DNA"/>
</dbReference>
<dbReference type="Pfam" id="PF15396">
    <property type="entry name" value="FAM60A"/>
    <property type="match status" value="1"/>
</dbReference>
<dbReference type="PANTHER" id="PTHR13422">
    <property type="entry name" value="SIN3-HDAC COMPLEX-ASSOCIATED FACTOR"/>
    <property type="match status" value="1"/>
</dbReference>
<dbReference type="InterPro" id="IPR026065">
    <property type="entry name" value="FAM60A"/>
</dbReference>
<evidence type="ECO:0000313" key="3">
    <source>
        <dbReference type="Proteomes" id="UP000001073"/>
    </source>
</evidence>
<dbReference type="AlphaFoldDB" id="A0A2I3GM86"/>
<protein>
    <recommendedName>
        <fullName evidence="4">SIN3-HDAC complex associated factor</fullName>
    </recommendedName>
</protein>
<dbReference type="STRING" id="61853.ENSNLEP00000032426"/>
<keyword evidence="3" id="KW-1185">Reference proteome</keyword>